<keyword evidence="4" id="KW-1185">Reference proteome</keyword>
<evidence type="ECO:0000256" key="1">
    <source>
        <dbReference type="SAM" id="MobiDB-lite"/>
    </source>
</evidence>
<accession>A0A6A6LPH5</accession>
<dbReference type="InterPro" id="IPR036063">
    <property type="entry name" value="Smr_dom_sf"/>
</dbReference>
<dbReference type="Pfam" id="PF08590">
    <property type="entry name" value="DUF1771"/>
    <property type="match status" value="1"/>
</dbReference>
<name>A0A6A6LPH5_HEVBR</name>
<dbReference type="Gene3D" id="3.30.1370.110">
    <property type="match status" value="1"/>
</dbReference>
<dbReference type="PANTHER" id="PTHR47872:SF3">
    <property type="entry name" value="NUCLEAR RNA EXPORT FACTOR SDE5 ISOFORM X1"/>
    <property type="match status" value="1"/>
</dbReference>
<reference evidence="3 4" key="1">
    <citation type="journal article" date="2020" name="Mol. Plant">
        <title>The Chromosome-Based Rubber Tree Genome Provides New Insights into Spurge Genome Evolution and Rubber Biosynthesis.</title>
        <authorList>
            <person name="Liu J."/>
            <person name="Shi C."/>
            <person name="Shi C.C."/>
            <person name="Li W."/>
            <person name="Zhang Q.J."/>
            <person name="Zhang Y."/>
            <person name="Li K."/>
            <person name="Lu H.F."/>
            <person name="Shi C."/>
            <person name="Zhu S.T."/>
            <person name="Xiao Z.Y."/>
            <person name="Nan H."/>
            <person name="Yue Y."/>
            <person name="Zhu X.G."/>
            <person name="Wu Y."/>
            <person name="Hong X.N."/>
            <person name="Fan G.Y."/>
            <person name="Tong Y."/>
            <person name="Zhang D."/>
            <person name="Mao C.L."/>
            <person name="Liu Y.L."/>
            <person name="Hao S.J."/>
            <person name="Liu W.Q."/>
            <person name="Lv M.Q."/>
            <person name="Zhang H.B."/>
            <person name="Liu Y."/>
            <person name="Hu-Tang G.R."/>
            <person name="Wang J.P."/>
            <person name="Wang J.H."/>
            <person name="Sun Y.H."/>
            <person name="Ni S.B."/>
            <person name="Chen W.B."/>
            <person name="Zhang X.C."/>
            <person name="Jiao Y.N."/>
            <person name="Eichler E.E."/>
            <person name="Li G.H."/>
            <person name="Liu X."/>
            <person name="Gao L.Z."/>
        </authorList>
    </citation>
    <scope>NUCLEOTIDE SEQUENCE [LARGE SCALE GENOMIC DNA]</scope>
    <source>
        <strain evidence="4">cv. GT1</strain>
        <tissue evidence="3">Leaf</tissue>
    </source>
</reference>
<gene>
    <name evidence="3" type="ORF">GH714_016932</name>
</gene>
<dbReference type="Pfam" id="PF24767">
    <property type="entry name" value="UBA_At5g58720"/>
    <property type="match status" value="1"/>
</dbReference>
<comment type="caution">
    <text evidence="3">The sequence shown here is derived from an EMBL/GenBank/DDBJ whole genome shotgun (WGS) entry which is preliminary data.</text>
</comment>
<evidence type="ECO:0000313" key="4">
    <source>
        <dbReference type="Proteomes" id="UP000467840"/>
    </source>
</evidence>
<dbReference type="InterPro" id="IPR056254">
    <property type="entry name" value="At5g58720/SDE5-like_UBA-like"/>
</dbReference>
<feature type="compositionally biased region" description="Basic and acidic residues" evidence="1">
    <location>
        <begin position="311"/>
        <end position="322"/>
    </location>
</feature>
<feature type="region of interest" description="Disordered" evidence="1">
    <location>
        <begin position="309"/>
        <end position="340"/>
    </location>
</feature>
<dbReference type="EMBL" id="JAAGAX010000009">
    <property type="protein sequence ID" value="KAF2303342.1"/>
    <property type="molecule type" value="Genomic_DNA"/>
</dbReference>
<evidence type="ECO:0000259" key="2">
    <source>
        <dbReference type="SMART" id="SM01162"/>
    </source>
</evidence>
<organism evidence="3 4">
    <name type="scientific">Hevea brasiliensis</name>
    <name type="common">Para rubber tree</name>
    <name type="synonym">Siphonia brasiliensis</name>
    <dbReference type="NCBI Taxonomy" id="3981"/>
    <lineage>
        <taxon>Eukaryota</taxon>
        <taxon>Viridiplantae</taxon>
        <taxon>Streptophyta</taxon>
        <taxon>Embryophyta</taxon>
        <taxon>Tracheophyta</taxon>
        <taxon>Spermatophyta</taxon>
        <taxon>Magnoliopsida</taxon>
        <taxon>eudicotyledons</taxon>
        <taxon>Gunneridae</taxon>
        <taxon>Pentapetalae</taxon>
        <taxon>rosids</taxon>
        <taxon>fabids</taxon>
        <taxon>Malpighiales</taxon>
        <taxon>Euphorbiaceae</taxon>
        <taxon>Crotonoideae</taxon>
        <taxon>Micrandreae</taxon>
        <taxon>Hevea</taxon>
    </lineage>
</organism>
<protein>
    <recommendedName>
        <fullName evidence="2">DUF1771 domain-containing protein</fullName>
    </recommendedName>
</protein>
<feature type="domain" description="DUF1771" evidence="2">
    <location>
        <begin position="339"/>
        <end position="404"/>
    </location>
</feature>
<dbReference type="SMART" id="SM01162">
    <property type="entry name" value="DUF1771"/>
    <property type="match status" value="1"/>
</dbReference>
<dbReference type="Proteomes" id="UP000467840">
    <property type="component" value="Chromosome 16"/>
</dbReference>
<proteinExistence type="predicted"/>
<dbReference type="PANTHER" id="PTHR47872">
    <property type="entry name" value="NUCLEAR RNA EXPORT FACTOR SDE5-RELATED"/>
    <property type="match status" value="1"/>
</dbReference>
<feature type="compositionally biased region" description="Basic and acidic residues" evidence="1">
    <location>
        <begin position="221"/>
        <end position="237"/>
    </location>
</feature>
<dbReference type="AlphaFoldDB" id="A0A6A6LPH5"/>
<feature type="region of interest" description="Disordered" evidence="1">
    <location>
        <begin position="247"/>
        <end position="266"/>
    </location>
</feature>
<evidence type="ECO:0000313" key="3">
    <source>
        <dbReference type="EMBL" id="KAF2303342.1"/>
    </source>
</evidence>
<feature type="region of interest" description="Disordered" evidence="1">
    <location>
        <begin position="217"/>
        <end position="240"/>
    </location>
</feature>
<dbReference type="CDD" id="cd14279">
    <property type="entry name" value="CUE"/>
    <property type="match status" value="1"/>
</dbReference>
<dbReference type="InterPro" id="IPR013899">
    <property type="entry name" value="DUF1771"/>
</dbReference>
<sequence>MEASILNTKYEDSDKKTLKGLFEAFGSLFSLQDIASAYYKANQNADLAGEILYDMQECTSTTAVVASNRGARSVKSSKSCYDTISEKPCCTNRKFRASKQIWRPLSGGTIPSILGKESVNSTLVANSSCMETKPMKLDAKELPMSELWGEKSKLNPSKKDHMYKDIGDFLFRMLGDGFQLERDEIRQVLDKCGYDVQKSMEKLLDLSAETLDEANKSLGKSTEKNVDVHSNSDEHSYQNKVPPMNFSHEGEANGISNINEGGLPGQEERNDIQKEVYVALFNVADRSEGLSRRVARTARRPRVLGELVVEPPKDFTSEHKPDSVVSKQDNGNDDDEEDSYQKLRRAVKEYRVTMKEYYKAAVNAFAKGDYDRANKLMDEGHFFHEKARKADEESSQKIFEMKNVDTNDVLTLDLHDHGAKEAMRLLKRHLASLSGISSIKYLKVVIETNEEDTSKGARRRLVEAEELPEISEEYSVSAVPFFVFFKEDKLSNIVLIVHLRFGLAQLSTKGDT</sequence>